<name>A0ABR0S629_9HYPO</name>
<accession>A0ABR0S629</accession>
<evidence type="ECO:0000313" key="2">
    <source>
        <dbReference type="Proteomes" id="UP001338125"/>
    </source>
</evidence>
<reference evidence="1 2" key="1">
    <citation type="submission" date="2024-01" db="EMBL/GenBank/DDBJ databases">
        <title>Complete genome of Cladobotryum mycophilum ATHUM6906.</title>
        <authorList>
            <person name="Christinaki A.C."/>
            <person name="Myridakis A.I."/>
            <person name="Kouvelis V.N."/>
        </authorList>
    </citation>
    <scope>NUCLEOTIDE SEQUENCE [LARGE SCALE GENOMIC DNA]</scope>
    <source>
        <strain evidence="1 2">ATHUM6906</strain>
    </source>
</reference>
<keyword evidence="2" id="KW-1185">Reference proteome</keyword>
<proteinExistence type="predicted"/>
<dbReference type="Proteomes" id="UP001338125">
    <property type="component" value="Unassembled WGS sequence"/>
</dbReference>
<evidence type="ECO:0000313" key="1">
    <source>
        <dbReference type="EMBL" id="KAK5987623.1"/>
    </source>
</evidence>
<protein>
    <submittedName>
        <fullName evidence="1">Uncharacterized protein</fullName>
    </submittedName>
</protein>
<sequence length="334" mass="37538">MAQTIFDVLVEPNPELDSSFITGGSNTFNHHWIKVARWLPWKDFTYDNLTSIYQQLLSTPWENPPSIPTASKYDSEIRDEHSLDPFLARFLFPTINKAFEHVTKTLSLDNDVLYLGPGTWTGQADWSVVSRQQMIDGRYICLLPGDTKLSEKWQSKMEKSRSKYDRRQWSLPVSQLNTYAAYSSCRYGFLITDQHLVVLRISKEPVDPGLALNRSPRPVAQTAHQSIAPDDIDLSFTMEDASPKSLGAQSFTDNNPVSTEYLPPEYAVVSWNAHGKGQLLVKLAIFCLSLLAARGIRILLRAIHPSTAGERKGHIPFVMLQVSGSCSLPTAHCL</sequence>
<gene>
    <name evidence="1" type="ORF">PT974_11755</name>
</gene>
<comment type="caution">
    <text evidence="1">The sequence shown here is derived from an EMBL/GenBank/DDBJ whole genome shotgun (WGS) entry which is preliminary data.</text>
</comment>
<dbReference type="EMBL" id="JAVFKD010000016">
    <property type="protein sequence ID" value="KAK5987623.1"/>
    <property type="molecule type" value="Genomic_DNA"/>
</dbReference>
<organism evidence="1 2">
    <name type="scientific">Cladobotryum mycophilum</name>
    <dbReference type="NCBI Taxonomy" id="491253"/>
    <lineage>
        <taxon>Eukaryota</taxon>
        <taxon>Fungi</taxon>
        <taxon>Dikarya</taxon>
        <taxon>Ascomycota</taxon>
        <taxon>Pezizomycotina</taxon>
        <taxon>Sordariomycetes</taxon>
        <taxon>Hypocreomycetidae</taxon>
        <taxon>Hypocreales</taxon>
        <taxon>Hypocreaceae</taxon>
        <taxon>Cladobotryum</taxon>
    </lineage>
</organism>